<dbReference type="RefSeq" id="WP_345584982.1">
    <property type="nucleotide sequence ID" value="NZ_BAABJG010000002.1"/>
</dbReference>
<dbReference type="Gene3D" id="1.10.260.40">
    <property type="entry name" value="lambda repressor-like DNA-binding domains"/>
    <property type="match status" value="1"/>
</dbReference>
<dbReference type="EMBL" id="JBHTLU010000065">
    <property type="protein sequence ID" value="MFD1225566.1"/>
    <property type="molecule type" value="Genomic_DNA"/>
</dbReference>
<accession>A0ABW3V024</accession>
<reference evidence="3" key="1">
    <citation type="journal article" date="2019" name="Int. J. Syst. Evol. Microbiol.">
        <title>The Global Catalogue of Microorganisms (GCM) 10K type strain sequencing project: providing services to taxonomists for standard genome sequencing and annotation.</title>
        <authorList>
            <consortium name="The Broad Institute Genomics Platform"/>
            <consortium name="The Broad Institute Genome Sequencing Center for Infectious Disease"/>
            <person name="Wu L."/>
            <person name="Ma J."/>
        </authorList>
    </citation>
    <scope>NUCLEOTIDE SEQUENCE [LARGE SCALE GENOMIC DNA]</scope>
    <source>
        <strain evidence="3">CCUG 53270</strain>
    </source>
</reference>
<proteinExistence type="predicted"/>
<evidence type="ECO:0000313" key="2">
    <source>
        <dbReference type="EMBL" id="MFD1225566.1"/>
    </source>
</evidence>
<evidence type="ECO:0000313" key="3">
    <source>
        <dbReference type="Proteomes" id="UP001597180"/>
    </source>
</evidence>
<organism evidence="2 3">
    <name type="scientific">Paenibacillus vulneris</name>
    <dbReference type="NCBI Taxonomy" id="1133364"/>
    <lineage>
        <taxon>Bacteria</taxon>
        <taxon>Bacillati</taxon>
        <taxon>Bacillota</taxon>
        <taxon>Bacilli</taxon>
        <taxon>Bacillales</taxon>
        <taxon>Paenibacillaceae</taxon>
        <taxon>Paenibacillus</taxon>
    </lineage>
</organism>
<dbReference type="Pfam" id="PF01381">
    <property type="entry name" value="HTH_3"/>
    <property type="match status" value="1"/>
</dbReference>
<sequence>MKNIKRRHKPYTKLKAFLDENGINQKELASLLNKSTSAINQNLNGTGGDFSVSEVRTICIKYGISSDEFFLYPEVSKTKQDKDIVSSARDETCASSA</sequence>
<dbReference type="SUPFAM" id="SSF47413">
    <property type="entry name" value="lambda repressor-like DNA-binding domains"/>
    <property type="match status" value="1"/>
</dbReference>
<gene>
    <name evidence="2" type="ORF">ACFQ4B_36360</name>
</gene>
<comment type="caution">
    <text evidence="2">The sequence shown here is derived from an EMBL/GenBank/DDBJ whole genome shotgun (WGS) entry which is preliminary data.</text>
</comment>
<feature type="domain" description="HTH cro/C1-type" evidence="1">
    <location>
        <begin position="14"/>
        <end position="69"/>
    </location>
</feature>
<dbReference type="InterPro" id="IPR001387">
    <property type="entry name" value="Cro/C1-type_HTH"/>
</dbReference>
<dbReference type="SMART" id="SM00530">
    <property type="entry name" value="HTH_XRE"/>
    <property type="match status" value="1"/>
</dbReference>
<dbReference type="Proteomes" id="UP001597180">
    <property type="component" value="Unassembled WGS sequence"/>
</dbReference>
<protein>
    <submittedName>
        <fullName evidence="2">Helix-turn-helix domain-containing protein</fullName>
    </submittedName>
</protein>
<name>A0ABW3V024_9BACL</name>
<keyword evidence="3" id="KW-1185">Reference proteome</keyword>
<dbReference type="CDD" id="cd00093">
    <property type="entry name" value="HTH_XRE"/>
    <property type="match status" value="1"/>
</dbReference>
<dbReference type="PROSITE" id="PS50943">
    <property type="entry name" value="HTH_CROC1"/>
    <property type="match status" value="1"/>
</dbReference>
<dbReference type="InterPro" id="IPR010982">
    <property type="entry name" value="Lambda_DNA-bd_dom_sf"/>
</dbReference>
<evidence type="ECO:0000259" key="1">
    <source>
        <dbReference type="PROSITE" id="PS50943"/>
    </source>
</evidence>